<feature type="transmembrane region" description="Helical" evidence="6">
    <location>
        <begin position="175"/>
        <end position="193"/>
    </location>
</feature>
<dbReference type="STRING" id="1802579.A2310_04920"/>
<sequence length="789" mass="90471">MKIKYFDRAIEWLFFALMFLSPVIFDRRIGIVFSGTKSWIIRLFLLIILTIWAIKLLVGGRHNFKRTILDWPILSYLLCITAATITSLQVLISFFGFYGRYEGLITWYSYALMFFIAVNYLRGFDKLKNFIALIIPVSTAMSIYGVIQRQGTDPYVWGGVVTWQRVIATIGQPNFLAAYVCMAFFILMFFILTHNNSGNNNVLHNEKKNKKNMLPQKQGLGDIYFISETLLPVVYYFAVPLLFIVMIYSQSGQNVFFWYLFFAAMTFAGLRFAYTYNKLPDIVLKVLVLISLGLNYICLFYTQSRGGYLGFAVGMVLLIVFIPRKRFLSNWKILLALAVIISVITIATAIDPDFSPFARFGSEIKTNTDVSSDTADKPDESGDHLEFGGAAGSRGETWKSALGIIADMPVFGAGPEVLKMVFPRYETNLFRFKEGFHVKQDRCHNETFDVPATKGLIAFFVYIFILFLVFQYGFRKIKVVDDDKKVFLVALLAAITSYLIQNQFSFGVVAITSLFWVMWALIMNIESNPFKEDEREITFENIPWFYAAVLLVVVFILGYVFILQFEADKYFKTGKNYMDFKRYEESLSWFKKSLDTFPIEGGTITYQGISTLNSSFSAKPEDRDKILEKSLQIFKYGMQVDPYNADNLYITARIYMIKGDAKKAEEFTRKALKIDPYYAEAHLILASIKEMRGDFKAAQADYKEANRINPNLVEPKIKIAFEQMSQGNFQEAFKIFQDVLVIDPKNIQVHNGLGAIYAKTGNSPRAKEEFEQVLELDPNNAYAKMMLKK</sequence>
<feature type="transmembrane region" description="Helical" evidence="6">
    <location>
        <begin position="12"/>
        <end position="33"/>
    </location>
</feature>
<evidence type="ECO:0000256" key="4">
    <source>
        <dbReference type="ARBA" id="ARBA00023136"/>
    </source>
</evidence>
<feature type="repeat" description="TPR" evidence="5">
    <location>
        <begin position="645"/>
        <end position="678"/>
    </location>
</feature>
<keyword evidence="4 6" id="KW-0472">Membrane</keyword>
<evidence type="ECO:0000313" key="9">
    <source>
        <dbReference type="EMBL" id="OGC22162.1"/>
    </source>
</evidence>
<dbReference type="Pfam" id="PF14559">
    <property type="entry name" value="TPR_19"/>
    <property type="match status" value="1"/>
</dbReference>
<feature type="transmembrane region" description="Helical" evidence="6">
    <location>
        <begin position="223"/>
        <end position="249"/>
    </location>
</feature>
<dbReference type="InterPro" id="IPR007016">
    <property type="entry name" value="O-antigen_ligase-rel_domated"/>
</dbReference>
<feature type="domain" description="Tetratricopeptide repeat protein 21A/21B second ARM" evidence="8">
    <location>
        <begin position="621"/>
        <end position="689"/>
    </location>
</feature>
<dbReference type="EMBL" id="MEUB01000031">
    <property type="protein sequence ID" value="OGC22162.1"/>
    <property type="molecule type" value="Genomic_DNA"/>
</dbReference>
<feature type="transmembrane region" description="Helical" evidence="6">
    <location>
        <begin position="308"/>
        <end position="324"/>
    </location>
</feature>
<dbReference type="PANTHER" id="PTHR37422:SF13">
    <property type="entry name" value="LIPOPOLYSACCHARIDE BIOSYNTHESIS PROTEIN PA4999-RELATED"/>
    <property type="match status" value="1"/>
</dbReference>
<evidence type="ECO:0000256" key="5">
    <source>
        <dbReference type="PROSITE-ProRule" id="PRU00339"/>
    </source>
</evidence>
<dbReference type="Proteomes" id="UP000178417">
    <property type="component" value="Unassembled WGS sequence"/>
</dbReference>
<name>A0A1F4SNY5_UNCSA</name>
<organism evidence="9 10">
    <name type="scientific">candidate division WOR-1 bacterium RIFOXYB2_FULL_37_13</name>
    <dbReference type="NCBI Taxonomy" id="1802579"/>
    <lineage>
        <taxon>Bacteria</taxon>
        <taxon>Bacillati</taxon>
        <taxon>Saganbacteria</taxon>
    </lineage>
</organism>
<evidence type="ECO:0000256" key="3">
    <source>
        <dbReference type="ARBA" id="ARBA00022989"/>
    </source>
</evidence>
<accession>A0A1F4SNY5</accession>
<comment type="caution">
    <text evidence="9">The sequence shown here is derived from an EMBL/GenBank/DDBJ whole genome shotgun (WGS) entry which is preliminary data.</text>
</comment>
<feature type="repeat" description="TPR" evidence="5">
    <location>
        <begin position="679"/>
        <end position="712"/>
    </location>
</feature>
<dbReference type="InterPro" id="IPR051533">
    <property type="entry name" value="WaaL-like"/>
</dbReference>
<dbReference type="PROSITE" id="PS50005">
    <property type="entry name" value="TPR"/>
    <property type="match status" value="5"/>
</dbReference>
<dbReference type="Pfam" id="PF04932">
    <property type="entry name" value="Wzy_C"/>
    <property type="match status" value="1"/>
</dbReference>
<evidence type="ECO:0000313" key="10">
    <source>
        <dbReference type="Proteomes" id="UP000178417"/>
    </source>
</evidence>
<dbReference type="GO" id="GO:0016020">
    <property type="term" value="C:membrane"/>
    <property type="evidence" value="ECO:0007669"/>
    <property type="project" value="UniProtKB-SubCell"/>
</dbReference>
<feature type="transmembrane region" description="Helical" evidence="6">
    <location>
        <begin position="130"/>
        <end position="147"/>
    </location>
</feature>
<feature type="transmembrane region" description="Helical" evidence="6">
    <location>
        <begin position="39"/>
        <end position="59"/>
    </location>
</feature>
<dbReference type="InterPro" id="IPR056832">
    <property type="entry name" value="ARM_TT21_2nd"/>
</dbReference>
<evidence type="ECO:0000256" key="6">
    <source>
        <dbReference type="SAM" id="Phobius"/>
    </source>
</evidence>
<feature type="transmembrane region" description="Helical" evidence="6">
    <location>
        <begin position="286"/>
        <end position="302"/>
    </location>
</feature>
<keyword evidence="3 6" id="KW-1133">Transmembrane helix</keyword>
<reference evidence="9 10" key="1">
    <citation type="journal article" date="2016" name="Nat. Commun.">
        <title>Thousands of microbial genomes shed light on interconnected biogeochemical processes in an aquifer system.</title>
        <authorList>
            <person name="Anantharaman K."/>
            <person name="Brown C.T."/>
            <person name="Hug L.A."/>
            <person name="Sharon I."/>
            <person name="Castelle C.J."/>
            <person name="Probst A.J."/>
            <person name="Thomas B.C."/>
            <person name="Singh A."/>
            <person name="Wilkins M.J."/>
            <person name="Karaoz U."/>
            <person name="Brodie E.L."/>
            <person name="Williams K.H."/>
            <person name="Hubbard S.S."/>
            <person name="Banfield J.F."/>
        </authorList>
    </citation>
    <scope>NUCLEOTIDE SEQUENCE [LARGE SCALE GENOMIC DNA]</scope>
</reference>
<comment type="subcellular location">
    <subcellularLocation>
        <location evidence="1">Membrane</location>
        <topology evidence="1">Multi-pass membrane protein</topology>
    </subcellularLocation>
</comment>
<evidence type="ECO:0000259" key="8">
    <source>
        <dbReference type="Pfam" id="PF25060"/>
    </source>
</evidence>
<proteinExistence type="predicted"/>
<dbReference type="PANTHER" id="PTHR37422">
    <property type="entry name" value="TEICHURONIC ACID BIOSYNTHESIS PROTEIN TUAE"/>
    <property type="match status" value="1"/>
</dbReference>
<dbReference type="SUPFAM" id="SSF48452">
    <property type="entry name" value="TPR-like"/>
    <property type="match status" value="1"/>
</dbReference>
<dbReference type="AlphaFoldDB" id="A0A1F4SNY5"/>
<dbReference type="Pfam" id="PF25060">
    <property type="entry name" value="ARM_TT21_2nd"/>
    <property type="match status" value="1"/>
</dbReference>
<feature type="transmembrane region" description="Helical" evidence="6">
    <location>
        <begin position="545"/>
        <end position="565"/>
    </location>
</feature>
<feature type="repeat" description="TPR" evidence="5">
    <location>
        <begin position="567"/>
        <end position="600"/>
    </location>
</feature>
<feature type="repeat" description="TPR" evidence="5">
    <location>
        <begin position="713"/>
        <end position="746"/>
    </location>
</feature>
<feature type="transmembrane region" description="Helical" evidence="6">
    <location>
        <begin position="255"/>
        <end position="274"/>
    </location>
</feature>
<dbReference type="InterPro" id="IPR011990">
    <property type="entry name" value="TPR-like_helical_dom_sf"/>
</dbReference>
<feature type="transmembrane region" description="Helical" evidence="6">
    <location>
        <begin position="71"/>
        <end position="98"/>
    </location>
</feature>
<dbReference type="PROSITE" id="PS50293">
    <property type="entry name" value="TPR_REGION"/>
    <property type="match status" value="1"/>
</dbReference>
<feature type="transmembrane region" description="Helical" evidence="6">
    <location>
        <begin position="507"/>
        <end position="525"/>
    </location>
</feature>
<protein>
    <submittedName>
        <fullName evidence="9">Uncharacterized protein</fullName>
    </submittedName>
</protein>
<feature type="transmembrane region" description="Helical" evidence="6">
    <location>
        <begin position="104"/>
        <end position="121"/>
    </location>
</feature>
<feature type="repeat" description="TPR" evidence="5">
    <location>
        <begin position="747"/>
        <end position="780"/>
    </location>
</feature>
<feature type="domain" description="O-antigen ligase-related" evidence="7">
    <location>
        <begin position="294"/>
        <end position="463"/>
    </location>
</feature>
<dbReference type="InterPro" id="IPR019734">
    <property type="entry name" value="TPR_rpt"/>
</dbReference>
<feature type="transmembrane region" description="Helical" evidence="6">
    <location>
        <begin position="455"/>
        <end position="474"/>
    </location>
</feature>
<dbReference type="Gene3D" id="1.25.40.10">
    <property type="entry name" value="Tetratricopeptide repeat domain"/>
    <property type="match status" value="1"/>
</dbReference>
<keyword evidence="2 6" id="KW-0812">Transmembrane</keyword>
<feature type="transmembrane region" description="Helical" evidence="6">
    <location>
        <begin position="331"/>
        <end position="350"/>
    </location>
</feature>
<dbReference type="SMART" id="SM00028">
    <property type="entry name" value="TPR"/>
    <property type="match status" value="5"/>
</dbReference>
<gene>
    <name evidence="9" type="ORF">A2310_04920</name>
</gene>
<evidence type="ECO:0000256" key="2">
    <source>
        <dbReference type="ARBA" id="ARBA00022692"/>
    </source>
</evidence>
<evidence type="ECO:0000256" key="1">
    <source>
        <dbReference type="ARBA" id="ARBA00004141"/>
    </source>
</evidence>
<keyword evidence="5" id="KW-0802">TPR repeat</keyword>
<evidence type="ECO:0000259" key="7">
    <source>
        <dbReference type="Pfam" id="PF04932"/>
    </source>
</evidence>